<dbReference type="SUPFAM" id="SSF56801">
    <property type="entry name" value="Acetyl-CoA synthetase-like"/>
    <property type="match status" value="1"/>
</dbReference>
<dbReference type="InterPro" id="IPR000873">
    <property type="entry name" value="AMP-dep_synth/lig_dom"/>
</dbReference>
<sequence length="509" mass="55136">MERNFGDLIGMTERNRDDVALIDCCKPPAVRTFSRAQLDSAFNACARGFARRGLVPGDVVALVAANSVEFLIAYFGALRAGMVIVPVNHKLNDDTIRFILADCGAKLIVEDGTHRIDARDVDTIVIHSAEWQDLVEPSAAAGYRSYQPGDDDVAVIMYTSGSTGRPKGVMLTHRGQVWSVAARLPERSLASERFIVAAPLFHMNGLASVQFALAAGASVVLQAQFKASEFVRAIGRHDVTWITSVPTMMALAVRETDALRDIDTSKVHYIRLGSAATTRQMRDSVRAAFPNATLAGGYGTTESGPITFGPTQGRAVPDGALGWPLPNVDVRLVGADGADDPRAGELWVRTPANMKGYLNLPEKTASVLLPEGWYRTGDMFEVGKDGAYRFVGRVDDMFNCGGENIYPGEVEQVLEQMPAILQACVVAIPDELKGQKPVAFVVLRERLSASEDEIKAFVLARAPAYQHPRAVHFLQSMPLASTNKVDRKQLTALAEARANAKRNANANAK</sequence>
<organism evidence="3 4">
    <name type="scientific">Chitinasiproducens palmae</name>
    <dbReference type="NCBI Taxonomy" id="1770053"/>
    <lineage>
        <taxon>Bacteria</taxon>
        <taxon>Pseudomonadati</taxon>
        <taxon>Pseudomonadota</taxon>
        <taxon>Betaproteobacteria</taxon>
        <taxon>Burkholderiales</taxon>
        <taxon>Burkholderiaceae</taxon>
        <taxon>Chitinasiproducens</taxon>
    </lineage>
</organism>
<dbReference type="Pfam" id="PF13193">
    <property type="entry name" value="AMP-binding_C"/>
    <property type="match status" value="1"/>
</dbReference>
<evidence type="ECO:0000259" key="1">
    <source>
        <dbReference type="Pfam" id="PF00501"/>
    </source>
</evidence>
<dbReference type="Gene3D" id="3.40.50.12780">
    <property type="entry name" value="N-terminal domain of ligase-like"/>
    <property type="match status" value="1"/>
</dbReference>
<dbReference type="STRING" id="1770053.SAMN05216551_104115"/>
<feature type="domain" description="AMP-binding enzyme C-terminal" evidence="2">
    <location>
        <begin position="409"/>
        <end position="484"/>
    </location>
</feature>
<keyword evidence="4" id="KW-1185">Reference proteome</keyword>
<dbReference type="RefSeq" id="WP_235837855.1">
    <property type="nucleotide sequence ID" value="NZ_FNLO01000004.1"/>
</dbReference>
<dbReference type="InterPro" id="IPR020845">
    <property type="entry name" value="AMP-binding_CS"/>
</dbReference>
<dbReference type="PANTHER" id="PTHR43767:SF1">
    <property type="entry name" value="NONRIBOSOMAL PEPTIDE SYNTHASE PES1 (EUROFUNG)-RELATED"/>
    <property type="match status" value="1"/>
</dbReference>
<accession>A0A1H2PN94</accession>
<dbReference type="PROSITE" id="PS00455">
    <property type="entry name" value="AMP_BINDING"/>
    <property type="match status" value="1"/>
</dbReference>
<dbReference type="Pfam" id="PF00501">
    <property type="entry name" value="AMP-binding"/>
    <property type="match status" value="1"/>
</dbReference>
<gene>
    <name evidence="3" type="ORF">SAMN05216551_104115</name>
</gene>
<dbReference type="GO" id="GO:0016878">
    <property type="term" value="F:acid-thiol ligase activity"/>
    <property type="evidence" value="ECO:0007669"/>
    <property type="project" value="UniProtKB-ARBA"/>
</dbReference>
<dbReference type="InterPro" id="IPR045851">
    <property type="entry name" value="AMP-bd_C_sf"/>
</dbReference>
<name>A0A1H2PN94_9BURK</name>
<proteinExistence type="predicted"/>
<dbReference type="InterPro" id="IPR020459">
    <property type="entry name" value="AMP-binding"/>
</dbReference>
<reference evidence="4" key="1">
    <citation type="submission" date="2016-09" db="EMBL/GenBank/DDBJ databases">
        <authorList>
            <person name="Varghese N."/>
            <person name="Submissions S."/>
        </authorList>
    </citation>
    <scope>NUCLEOTIDE SEQUENCE [LARGE SCALE GENOMIC DNA]</scope>
    <source>
        <strain evidence="4">JS23</strain>
    </source>
</reference>
<keyword evidence="3" id="KW-0436">Ligase</keyword>
<feature type="domain" description="AMP-dependent synthetase/ligase" evidence="1">
    <location>
        <begin position="13"/>
        <end position="358"/>
    </location>
</feature>
<dbReference type="Proteomes" id="UP000243719">
    <property type="component" value="Unassembled WGS sequence"/>
</dbReference>
<dbReference type="AlphaFoldDB" id="A0A1H2PN94"/>
<dbReference type="Gene3D" id="3.30.300.30">
    <property type="match status" value="1"/>
</dbReference>
<dbReference type="InterPro" id="IPR025110">
    <property type="entry name" value="AMP-bd_C"/>
</dbReference>
<dbReference type="InterPro" id="IPR050237">
    <property type="entry name" value="ATP-dep_AMP-bd_enzyme"/>
</dbReference>
<dbReference type="PRINTS" id="PR00154">
    <property type="entry name" value="AMPBINDING"/>
</dbReference>
<dbReference type="EMBL" id="FNLO01000004">
    <property type="protein sequence ID" value="SDV48046.1"/>
    <property type="molecule type" value="Genomic_DNA"/>
</dbReference>
<dbReference type="PANTHER" id="PTHR43767">
    <property type="entry name" value="LONG-CHAIN-FATTY-ACID--COA LIGASE"/>
    <property type="match status" value="1"/>
</dbReference>
<evidence type="ECO:0000313" key="3">
    <source>
        <dbReference type="EMBL" id="SDV48046.1"/>
    </source>
</evidence>
<evidence type="ECO:0000313" key="4">
    <source>
        <dbReference type="Proteomes" id="UP000243719"/>
    </source>
</evidence>
<evidence type="ECO:0000259" key="2">
    <source>
        <dbReference type="Pfam" id="PF13193"/>
    </source>
</evidence>
<dbReference type="InterPro" id="IPR042099">
    <property type="entry name" value="ANL_N_sf"/>
</dbReference>
<protein>
    <submittedName>
        <fullName evidence="3">Acyl-CoA synthetase (AMP-forming)/AMP-acid ligase II</fullName>
    </submittedName>
</protein>